<evidence type="ECO:0000259" key="7">
    <source>
        <dbReference type="PROSITE" id="PS51857"/>
    </source>
</evidence>
<keyword evidence="9" id="KW-1185">Reference proteome</keyword>
<dbReference type="Proteomes" id="UP000051036">
    <property type="component" value="Unassembled WGS sequence"/>
</dbReference>
<evidence type="ECO:0000256" key="6">
    <source>
        <dbReference type="ARBA" id="ARBA00023163"/>
    </source>
</evidence>
<dbReference type="PANTHER" id="PTHR46565:SF20">
    <property type="entry name" value="COLD SHOCK DOMAIN-CONTAINING PROTEIN 4"/>
    <property type="match status" value="1"/>
</dbReference>
<sequence>MRLGVVKQFDEGKSFGFIKDDQNHKSYFVFYTAIKEEGYKRLEVGQRVRYQLAQGKNGLQCVNVYLDEPSDKED</sequence>
<dbReference type="InterPro" id="IPR012340">
    <property type="entry name" value="NA-bd_OB-fold"/>
</dbReference>
<dbReference type="InterPro" id="IPR011129">
    <property type="entry name" value="CSD"/>
</dbReference>
<dbReference type="InterPro" id="IPR012156">
    <property type="entry name" value="Cold_shock_CspA"/>
</dbReference>
<evidence type="ECO:0000256" key="5">
    <source>
        <dbReference type="ARBA" id="ARBA00023159"/>
    </source>
</evidence>
<evidence type="ECO:0000256" key="3">
    <source>
        <dbReference type="ARBA" id="ARBA00023015"/>
    </source>
</evidence>
<keyword evidence="6" id="KW-0804">Transcription</keyword>
<proteinExistence type="predicted"/>
<comment type="caution">
    <text evidence="8">The sequence shown here is derived from an EMBL/GenBank/DDBJ whole genome shotgun (WGS) entry which is preliminary data.</text>
</comment>
<comment type="subcellular location">
    <subcellularLocation>
        <location evidence="1">Cytoplasm</location>
    </subcellularLocation>
</comment>
<dbReference type="GO" id="GO:0003677">
    <property type="term" value="F:DNA binding"/>
    <property type="evidence" value="ECO:0007669"/>
    <property type="project" value="UniProtKB-KW"/>
</dbReference>
<dbReference type="Gene3D" id="2.40.50.140">
    <property type="entry name" value="Nucleic acid-binding proteins"/>
    <property type="match status" value="1"/>
</dbReference>
<dbReference type="OrthoDB" id="9805039at2"/>
<dbReference type="PROSITE" id="PS51857">
    <property type="entry name" value="CSD_2"/>
    <property type="match status" value="1"/>
</dbReference>
<evidence type="ECO:0000256" key="2">
    <source>
        <dbReference type="ARBA" id="ARBA00022490"/>
    </source>
</evidence>
<dbReference type="GO" id="GO:0005737">
    <property type="term" value="C:cytoplasm"/>
    <property type="evidence" value="ECO:0007669"/>
    <property type="project" value="UniProtKB-SubCell"/>
</dbReference>
<keyword evidence="4" id="KW-0238">DNA-binding</keyword>
<evidence type="ECO:0000313" key="8">
    <source>
        <dbReference type="EMBL" id="KRL91341.1"/>
    </source>
</evidence>
<dbReference type="InterPro" id="IPR002059">
    <property type="entry name" value="CSP_DNA-bd"/>
</dbReference>
<evidence type="ECO:0000313" key="9">
    <source>
        <dbReference type="Proteomes" id="UP000051036"/>
    </source>
</evidence>
<feature type="domain" description="CSD" evidence="7">
    <location>
        <begin position="1"/>
        <end position="66"/>
    </location>
</feature>
<dbReference type="SMART" id="SM00357">
    <property type="entry name" value="CSP"/>
    <property type="match status" value="1"/>
</dbReference>
<dbReference type="SUPFAM" id="SSF50249">
    <property type="entry name" value="Nucleic acid-binding proteins"/>
    <property type="match status" value="1"/>
</dbReference>
<protein>
    <recommendedName>
        <fullName evidence="7">CSD domain-containing protein</fullName>
    </recommendedName>
</protein>
<evidence type="ECO:0000256" key="1">
    <source>
        <dbReference type="ARBA" id="ARBA00004496"/>
    </source>
</evidence>
<dbReference type="RefSeq" id="WP_057797175.1">
    <property type="nucleotide sequence ID" value="NZ_AZFM01000002.1"/>
</dbReference>
<dbReference type="PIRSF" id="PIRSF002599">
    <property type="entry name" value="Cold_shock_A"/>
    <property type="match status" value="1"/>
</dbReference>
<reference evidence="8 9" key="1">
    <citation type="journal article" date="2015" name="Genome Announc.">
        <title>Expanding the biotechnology potential of lactobacilli through comparative genomics of 213 strains and associated genera.</title>
        <authorList>
            <person name="Sun Z."/>
            <person name="Harris H.M."/>
            <person name="McCann A."/>
            <person name="Guo C."/>
            <person name="Argimon S."/>
            <person name="Zhang W."/>
            <person name="Yang X."/>
            <person name="Jeffery I.B."/>
            <person name="Cooney J.C."/>
            <person name="Kagawa T.F."/>
            <person name="Liu W."/>
            <person name="Song Y."/>
            <person name="Salvetti E."/>
            <person name="Wrobel A."/>
            <person name="Rasinkangas P."/>
            <person name="Parkhill J."/>
            <person name="Rea M.C."/>
            <person name="O'Sullivan O."/>
            <person name="Ritari J."/>
            <person name="Douillard F.P."/>
            <person name="Paul Ross R."/>
            <person name="Yang R."/>
            <person name="Briner A.E."/>
            <person name="Felis G.E."/>
            <person name="de Vos W.M."/>
            <person name="Barrangou R."/>
            <person name="Klaenhammer T.R."/>
            <person name="Caufield P.W."/>
            <person name="Cui Y."/>
            <person name="Zhang H."/>
            <person name="O'Toole P.W."/>
        </authorList>
    </citation>
    <scope>NUCLEOTIDE SEQUENCE [LARGE SCALE GENOMIC DNA]</scope>
    <source>
        <strain evidence="8 9">DSM 16043</strain>
    </source>
</reference>
<dbReference type="EMBL" id="AZFM01000002">
    <property type="protein sequence ID" value="KRL91341.1"/>
    <property type="molecule type" value="Genomic_DNA"/>
</dbReference>
<organism evidence="8 9">
    <name type="scientific">Lactobacillus kalixensis DSM 16043</name>
    <dbReference type="NCBI Taxonomy" id="1423763"/>
    <lineage>
        <taxon>Bacteria</taxon>
        <taxon>Bacillati</taxon>
        <taxon>Bacillota</taxon>
        <taxon>Bacilli</taxon>
        <taxon>Lactobacillales</taxon>
        <taxon>Lactobacillaceae</taxon>
        <taxon>Lactobacillus</taxon>
    </lineage>
</organism>
<dbReference type="STRING" id="1423763.FC46_GL000640"/>
<dbReference type="PANTHER" id="PTHR46565">
    <property type="entry name" value="COLD SHOCK DOMAIN PROTEIN 2"/>
    <property type="match status" value="1"/>
</dbReference>
<accession>A0A0R1UD78</accession>
<keyword evidence="2" id="KW-0963">Cytoplasm</keyword>
<dbReference type="AlphaFoldDB" id="A0A0R1UD78"/>
<gene>
    <name evidence="8" type="ORF">FC46_GL000640</name>
</gene>
<evidence type="ECO:0000256" key="4">
    <source>
        <dbReference type="ARBA" id="ARBA00023125"/>
    </source>
</evidence>
<keyword evidence="5" id="KW-0010">Activator</keyword>
<dbReference type="PATRIC" id="fig|1423763.3.peg.644"/>
<dbReference type="Pfam" id="PF00313">
    <property type="entry name" value="CSD"/>
    <property type="match status" value="1"/>
</dbReference>
<dbReference type="PRINTS" id="PR00050">
    <property type="entry name" value="COLDSHOCK"/>
</dbReference>
<keyword evidence="3" id="KW-0805">Transcription regulation</keyword>
<name>A0A0R1UD78_9LACO</name>